<proteinExistence type="predicted"/>
<dbReference type="Gene3D" id="1.20.1740.10">
    <property type="entry name" value="Amino acid/polyamine transporter I"/>
    <property type="match status" value="1"/>
</dbReference>
<feature type="domain" description="Amino acid permease/ SLC12A" evidence="6">
    <location>
        <begin position="49"/>
        <end position="438"/>
    </location>
</feature>
<feature type="transmembrane region" description="Helical" evidence="5">
    <location>
        <begin position="341"/>
        <end position="362"/>
    </location>
</feature>
<dbReference type="AlphaFoldDB" id="A0AA44UMU9"/>
<dbReference type="PIRSF" id="PIRSF006060">
    <property type="entry name" value="AA_transporter"/>
    <property type="match status" value="1"/>
</dbReference>
<keyword evidence="4 5" id="KW-0472">Membrane</keyword>
<keyword evidence="2 5" id="KW-0812">Transmembrane</keyword>
<evidence type="ECO:0000256" key="4">
    <source>
        <dbReference type="ARBA" id="ARBA00023136"/>
    </source>
</evidence>
<feature type="transmembrane region" description="Helical" evidence="5">
    <location>
        <begin position="298"/>
        <end position="320"/>
    </location>
</feature>
<name>A0AA44UMU9_PSEA5</name>
<comment type="caution">
    <text evidence="7">The sequence shown here is derived from an EMBL/GenBank/DDBJ whole genome shotgun (WGS) entry which is preliminary data.</text>
</comment>
<evidence type="ECO:0000313" key="8">
    <source>
        <dbReference type="Proteomes" id="UP000232453"/>
    </source>
</evidence>
<evidence type="ECO:0000313" key="7">
    <source>
        <dbReference type="EMBL" id="PKB30328.1"/>
    </source>
</evidence>
<feature type="transmembrane region" description="Helical" evidence="5">
    <location>
        <begin position="239"/>
        <end position="263"/>
    </location>
</feature>
<dbReference type="GO" id="GO:0055085">
    <property type="term" value="P:transmembrane transport"/>
    <property type="evidence" value="ECO:0007669"/>
    <property type="project" value="InterPro"/>
</dbReference>
<comment type="subcellular location">
    <subcellularLocation>
        <location evidence="1">Membrane</location>
        <topology evidence="1">Multi-pass membrane protein</topology>
    </subcellularLocation>
</comment>
<dbReference type="GO" id="GO:0016020">
    <property type="term" value="C:membrane"/>
    <property type="evidence" value="ECO:0007669"/>
    <property type="project" value="UniProtKB-SubCell"/>
</dbReference>
<evidence type="ECO:0000256" key="5">
    <source>
        <dbReference type="SAM" id="Phobius"/>
    </source>
</evidence>
<feature type="transmembrane region" description="Helical" evidence="5">
    <location>
        <begin position="163"/>
        <end position="184"/>
    </location>
</feature>
<evidence type="ECO:0000256" key="1">
    <source>
        <dbReference type="ARBA" id="ARBA00004141"/>
    </source>
</evidence>
<accession>A0AA44UMU9</accession>
<feature type="transmembrane region" description="Helical" evidence="5">
    <location>
        <begin position="56"/>
        <end position="89"/>
    </location>
</feature>
<dbReference type="PANTHER" id="PTHR42770:SF16">
    <property type="entry name" value="AMINO ACID PERMEASE"/>
    <property type="match status" value="1"/>
</dbReference>
<feature type="transmembrane region" description="Helical" evidence="5">
    <location>
        <begin position="101"/>
        <end position="124"/>
    </location>
</feature>
<evidence type="ECO:0000259" key="6">
    <source>
        <dbReference type="Pfam" id="PF00324"/>
    </source>
</evidence>
<dbReference type="Proteomes" id="UP000232453">
    <property type="component" value="Unassembled WGS sequence"/>
</dbReference>
<protein>
    <submittedName>
        <fullName evidence="7">Amino acid/polyamine/organocation transporter (APC superfamily)</fullName>
    </submittedName>
</protein>
<feature type="transmembrane region" description="Helical" evidence="5">
    <location>
        <begin position="374"/>
        <end position="399"/>
    </location>
</feature>
<dbReference type="EMBL" id="PHUJ01000003">
    <property type="protein sequence ID" value="PKB30328.1"/>
    <property type="molecule type" value="Genomic_DNA"/>
</dbReference>
<evidence type="ECO:0000256" key="3">
    <source>
        <dbReference type="ARBA" id="ARBA00022989"/>
    </source>
</evidence>
<feature type="transmembrane region" description="Helical" evidence="5">
    <location>
        <begin position="136"/>
        <end position="154"/>
    </location>
</feature>
<organism evidence="7 8">
    <name type="scientific">Pseudonocardia alni</name>
    <name type="common">Amycolata alni</name>
    <dbReference type="NCBI Taxonomy" id="33907"/>
    <lineage>
        <taxon>Bacteria</taxon>
        <taxon>Bacillati</taxon>
        <taxon>Actinomycetota</taxon>
        <taxon>Actinomycetes</taxon>
        <taxon>Pseudonocardiales</taxon>
        <taxon>Pseudonocardiaceae</taxon>
        <taxon>Pseudonocardia</taxon>
    </lineage>
</organism>
<feature type="transmembrane region" description="Helical" evidence="5">
    <location>
        <begin position="21"/>
        <end position="44"/>
    </location>
</feature>
<feature type="transmembrane region" description="Helical" evidence="5">
    <location>
        <begin position="204"/>
        <end position="227"/>
    </location>
</feature>
<gene>
    <name evidence="7" type="ORF">ATL51_1988</name>
</gene>
<sequence length="480" mass="48536">MADRGATPAEPGHALRGSIGVAGIVFLVVAAAAPLTTVGGALPVMLAGSNGPGVPLAYALVAVVLLLFSVGYAAMSHFVVDAGAFYAYVSHGLGARLGLGAGGLALLAYTAIQAAVYGLAAVTLRGIVVQFGGPELPWWLLAALLVAVVALLGYRSIDVGAKVLGTLLVVEVAVVAALVAGILVTGGPEGWSATSFAPSTFLAGAPGIAVMFAVASFVGFEATAIYAEEAREPRRTVPIATYVAVLFIGAFYTVASWAVVVAFGPSRVEAAAQADPTGLVFTAAATYVGPWFADVLPVLLLTSLFAALLAFHNAVARYLFSLGRRGVLPTALSRTHPRHGSPHVGSLVQTVSAVAVLAVFALAGGDPVTTLFPWMSGLATVSVLLLMLLTAVAVIVFFARTRADTRAWNTRLAPALGLVGIAGILALVLVNFTTLIGGSAALATVLLVLVAGVFGGGVLLGRARPAPAAPEPARDDPALH</sequence>
<dbReference type="PANTHER" id="PTHR42770">
    <property type="entry name" value="AMINO ACID TRANSPORTER-RELATED"/>
    <property type="match status" value="1"/>
</dbReference>
<feature type="transmembrane region" description="Helical" evidence="5">
    <location>
        <begin position="436"/>
        <end position="460"/>
    </location>
</feature>
<dbReference type="InterPro" id="IPR004841">
    <property type="entry name" value="AA-permease/SLC12A_dom"/>
</dbReference>
<dbReference type="InterPro" id="IPR050367">
    <property type="entry name" value="APC_superfamily"/>
</dbReference>
<evidence type="ECO:0000256" key="2">
    <source>
        <dbReference type="ARBA" id="ARBA00022692"/>
    </source>
</evidence>
<keyword evidence="3 5" id="KW-1133">Transmembrane helix</keyword>
<feature type="transmembrane region" description="Helical" evidence="5">
    <location>
        <begin position="411"/>
        <end position="430"/>
    </location>
</feature>
<dbReference type="RefSeq" id="WP_208622962.1">
    <property type="nucleotide sequence ID" value="NZ_JBICSI010000003.1"/>
</dbReference>
<reference evidence="7 8" key="1">
    <citation type="submission" date="2017-11" db="EMBL/GenBank/DDBJ databases">
        <title>Sequencing the genomes of 1000 actinobacteria strains.</title>
        <authorList>
            <person name="Klenk H.-P."/>
        </authorList>
    </citation>
    <scope>NUCLEOTIDE SEQUENCE [LARGE SCALE GENOMIC DNA]</scope>
    <source>
        <strain evidence="7 8">DSM 44104</strain>
    </source>
</reference>
<dbReference type="Pfam" id="PF00324">
    <property type="entry name" value="AA_permease"/>
    <property type="match status" value="1"/>
</dbReference>